<dbReference type="AlphaFoldDB" id="A0A4Y7PIU4"/>
<dbReference type="EMBL" id="ML170300">
    <property type="protein sequence ID" value="TDL14911.1"/>
    <property type="molecule type" value="Genomic_DNA"/>
</dbReference>
<keyword evidence="2" id="KW-1185">Reference proteome</keyword>
<dbReference type="Proteomes" id="UP000294933">
    <property type="component" value="Unassembled WGS sequence"/>
</dbReference>
<gene>
    <name evidence="1" type="ORF">BD410DRAFT_902860</name>
</gene>
<dbReference type="VEuPathDB" id="FungiDB:BD410DRAFT_902860"/>
<proteinExistence type="predicted"/>
<evidence type="ECO:0000313" key="1">
    <source>
        <dbReference type="EMBL" id="TDL14911.1"/>
    </source>
</evidence>
<organism evidence="1 2">
    <name type="scientific">Rickenella mellea</name>
    <dbReference type="NCBI Taxonomy" id="50990"/>
    <lineage>
        <taxon>Eukaryota</taxon>
        <taxon>Fungi</taxon>
        <taxon>Dikarya</taxon>
        <taxon>Basidiomycota</taxon>
        <taxon>Agaricomycotina</taxon>
        <taxon>Agaricomycetes</taxon>
        <taxon>Hymenochaetales</taxon>
        <taxon>Rickenellaceae</taxon>
        <taxon>Rickenella</taxon>
    </lineage>
</organism>
<sequence>MDGLDHLLKLLAIVKNNSLDAAISQDVNYGGGKPLKFAIAGDTVNPRRRYVEALVVGVVDEKS</sequence>
<name>A0A4Y7PIU4_9AGAM</name>
<protein>
    <submittedName>
        <fullName evidence="1">Uncharacterized protein</fullName>
    </submittedName>
</protein>
<accession>A0A4Y7PIU4</accession>
<reference evidence="1 2" key="1">
    <citation type="submission" date="2018-06" db="EMBL/GenBank/DDBJ databases">
        <title>A transcriptomic atlas of mushroom development highlights an independent origin of complex multicellularity.</title>
        <authorList>
            <consortium name="DOE Joint Genome Institute"/>
            <person name="Krizsan K."/>
            <person name="Almasi E."/>
            <person name="Merenyi Z."/>
            <person name="Sahu N."/>
            <person name="Viragh M."/>
            <person name="Koszo T."/>
            <person name="Mondo S."/>
            <person name="Kiss B."/>
            <person name="Balint B."/>
            <person name="Kues U."/>
            <person name="Barry K."/>
            <person name="Hegedus J.C."/>
            <person name="Henrissat B."/>
            <person name="Johnson J."/>
            <person name="Lipzen A."/>
            <person name="Ohm R."/>
            <person name="Nagy I."/>
            <person name="Pangilinan J."/>
            <person name="Yan J."/>
            <person name="Xiong Y."/>
            <person name="Grigoriev I.V."/>
            <person name="Hibbett D.S."/>
            <person name="Nagy L.G."/>
        </authorList>
    </citation>
    <scope>NUCLEOTIDE SEQUENCE [LARGE SCALE GENOMIC DNA]</scope>
    <source>
        <strain evidence="1 2">SZMC22713</strain>
    </source>
</reference>
<evidence type="ECO:0000313" key="2">
    <source>
        <dbReference type="Proteomes" id="UP000294933"/>
    </source>
</evidence>